<keyword evidence="2" id="KW-1185">Reference proteome</keyword>
<reference evidence="1" key="2">
    <citation type="submission" date="2022-01" db="EMBL/GenBank/DDBJ databases">
        <authorList>
            <person name="Yamashiro T."/>
            <person name="Shiraishi A."/>
            <person name="Satake H."/>
            <person name="Nakayama K."/>
        </authorList>
    </citation>
    <scope>NUCLEOTIDE SEQUENCE</scope>
</reference>
<protein>
    <submittedName>
        <fullName evidence="1">Uncharacterized protein</fullName>
    </submittedName>
</protein>
<evidence type="ECO:0000313" key="1">
    <source>
        <dbReference type="EMBL" id="GJT21617.1"/>
    </source>
</evidence>
<comment type="caution">
    <text evidence="1">The sequence shown here is derived from an EMBL/GenBank/DDBJ whole genome shotgun (WGS) entry which is preliminary data.</text>
</comment>
<dbReference type="EMBL" id="BQNB010013903">
    <property type="protein sequence ID" value="GJT21617.1"/>
    <property type="molecule type" value="Genomic_DNA"/>
</dbReference>
<proteinExistence type="predicted"/>
<organism evidence="1 2">
    <name type="scientific">Tanacetum coccineum</name>
    <dbReference type="NCBI Taxonomy" id="301880"/>
    <lineage>
        <taxon>Eukaryota</taxon>
        <taxon>Viridiplantae</taxon>
        <taxon>Streptophyta</taxon>
        <taxon>Embryophyta</taxon>
        <taxon>Tracheophyta</taxon>
        <taxon>Spermatophyta</taxon>
        <taxon>Magnoliopsida</taxon>
        <taxon>eudicotyledons</taxon>
        <taxon>Gunneridae</taxon>
        <taxon>Pentapetalae</taxon>
        <taxon>asterids</taxon>
        <taxon>campanulids</taxon>
        <taxon>Asterales</taxon>
        <taxon>Asteraceae</taxon>
        <taxon>Asteroideae</taxon>
        <taxon>Anthemideae</taxon>
        <taxon>Anthemidinae</taxon>
        <taxon>Tanacetum</taxon>
    </lineage>
</organism>
<evidence type="ECO:0000313" key="2">
    <source>
        <dbReference type="Proteomes" id="UP001151760"/>
    </source>
</evidence>
<reference evidence="1" key="1">
    <citation type="journal article" date="2022" name="Int. J. Mol. Sci.">
        <title>Draft Genome of Tanacetum Coccineum: Genomic Comparison of Closely Related Tanacetum-Family Plants.</title>
        <authorList>
            <person name="Yamashiro T."/>
            <person name="Shiraishi A."/>
            <person name="Nakayama K."/>
            <person name="Satake H."/>
        </authorList>
    </citation>
    <scope>NUCLEOTIDE SEQUENCE</scope>
</reference>
<accession>A0ABQ5C661</accession>
<sequence>MYKVVQKLRRLKKPFRKLLFNTGNIHENVKNIRHELDRVQRDLDLDPFNDILREEEVVSVQAFNEAVLLEERFLRQKAKINWLKEGVANSAYFHKAVKTFNFDLDAAVLTCLAVLIDVAALREVCLAALTGTSPNFVATVVGTKFLLGCG</sequence>
<gene>
    <name evidence="1" type="ORF">Tco_0891554</name>
</gene>
<dbReference type="Proteomes" id="UP001151760">
    <property type="component" value="Unassembled WGS sequence"/>
</dbReference>
<name>A0ABQ5C661_9ASTR</name>